<gene>
    <name evidence="1" type="ORF">POL25_37020</name>
</gene>
<protein>
    <submittedName>
        <fullName evidence="1">Uncharacterized protein</fullName>
    </submittedName>
</protein>
<dbReference type="RefSeq" id="WP_272091077.1">
    <property type="nucleotide sequence ID" value="NZ_JAQNDL010000003.1"/>
</dbReference>
<accession>A0ABT5EAA9</accession>
<sequence length="248" mass="27903">MSRRSREDAPSVVPPDRLLLELDGPGLEPSTVKTATLLELAAAFFALVEANAEMQEKSLDLVGLEVFNKCVAIAAKPSDLRFAREMAELSRRQIGGSEELPRGTKERVDRARNAMRRLAPGEVARVQIATWSRPLKAIEQDVAPPLDSLLSIRARPIRIGGKQPIIRFESRLEEDFSLQTDQTTARKLGPYLYREIEIEAKVSRDLDGTIATGRLMNFEPLDEDVDPQRVWRDWYRAVNDPEKGRLDG</sequence>
<keyword evidence="2" id="KW-1185">Reference proteome</keyword>
<evidence type="ECO:0000313" key="1">
    <source>
        <dbReference type="EMBL" id="MDC0722550.1"/>
    </source>
</evidence>
<reference evidence="1 2" key="1">
    <citation type="submission" date="2022-11" db="EMBL/GenBank/DDBJ databases">
        <title>Minimal conservation of predation-associated metabolite biosynthetic gene clusters underscores biosynthetic potential of Myxococcota including descriptions for ten novel species: Archangium lansinium sp. nov., Myxococcus landrumus sp. nov., Nannocystis bai.</title>
        <authorList>
            <person name="Ahearne A."/>
            <person name="Stevens C."/>
            <person name="Dowd S."/>
        </authorList>
    </citation>
    <scope>NUCLEOTIDE SEQUENCE [LARGE SCALE GENOMIC DNA]</scope>
    <source>
        <strain evidence="1 2">BB15-2</strain>
    </source>
</reference>
<comment type="caution">
    <text evidence="1">The sequence shown here is derived from an EMBL/GenBank/DDBJ whole genome shotgun (WGS) entry which is preliminary data.</text>
</comment>
<dbReference type="Proteomes" id="UP001221686">
    <property type="component" value="Unassembled WGS sequence"/>
</dbReference>
<proteinExistence type="predicted"/>
<organism evidence="1 2">
    <name type="scientific">Nannocystis bainbridge</name>
    <dbReference type="NCBI Taxonomy" id="2995303"/>
    <lineage>
        <taxon>Bacteria</taxon>
        <taxon>Pseudomonadati</taxon>
        <taxon>Myxococcota</taxon>
        <taxon>Polyangia</taxon>
        <taxon>Nannocystales</taxon>
        <taxon>Nannocystaceae</taxon>
        <taxon>Nannocystis</taxon>
    </lineage>
</organism>
<dbReference type="EMBL" id="JAQNDL010000003">
    <property type="protein sequence ID" value="MDC0722550.1"/>
    <property type="molecule type" value="Genomic_DNA"/>
</dbReference>
<evidence type="ECO:0000313" key="2">
    <source>
        <dbReference type="Proteomes" id="UP001221686"/>
    </source>
</evidence>
<name>A0ABT5EAA9_9BACT</name>